<dbReference type="PANTHER" id="PTHR43580:SF2">
    <property type="entry name" value="CYTOKINE-LIKE NUCLEAR FACTOR N-PAC"/>
    <property type="match status" value="1"/>
</dbReference>
<dbReference type="InterPro" id="IPR006115">
    <property type="entry name" value="6PGDH_NADP-bd"/>
</dbReference>
<dbReference type="Proteomes" id="UP000585437">
    <property type="component" value="Unassembled WGS sequence"/>
</dbReference>
<evidence type="ECO:0000259" key="5">
    <source>
        <dbReference type="Pfam" id="PF14833"/>
    </source>
</evidence>
<evidence type="ECO:0000259" key="4">
    <source>
        <dbReference type="Pfam" id="PF03446"/>
    </source>
</evidence>
<sequence>MNKERVGIVGLGRMGGAMATRLAQRGFAVIGWSRSDAFGARQRALGIDAVEDLSSLAERSDVIILALIDDQAVHDVLNTLAATDLTGKLIVDTSTVSPMTLRSHQEAIGRSGAALLDAPIAGGPEMLLQGKVGLYIGGSPEDHERFRPVAETLSDRALHVGKLGDGASAKLVNNMMLMGLWQNLKEALLLGKSAGLSSAKILEILAGSPAASPAMKSRLPVISGETDTVGFPVSGAVKDARLVRDFAEELGISIPSISASLASFEAALAAGYGAADLATMVKLVADAD</sequence>
<dbReference type="PROSITE" id="PS00895">
    <property type="entry name" value="3_HYDROXYISOBUT_DH"/>
    <property type="match status" value="1"/>
</dbReference>
<evidence type="ECO:0000313" key="6">
    <source>
        <dbReference type="EMBL" id="MBB6508041.1"/>
    </source>
</evidence>
<dbReference type="GO" id="GO:0051287">
    <property type="term" value="F:NAD binding"/>
    <property type="evidence" value="ECO:0007669"/>
    <property type="project" value="InterPro"/>
</dbReference>
<dbReference type="SUPFAM" id="SSF51735">
    <property type="entry name" value="NAD(P)-binding Rossmann-fold domains"/>
    <property type="match status" value="1"/>
</dbReference>
<feature type="active site" evidence="3">
    <location>
        <position position="170"/>
    </location>
</feature>
<dbReference type="PIRSF" id="PIRSF000103">
    <property type="entry name" value="HIBADH"/>
    <property type="match status" value="1"/>
</dbReference>
<dbReference type="PANTHER" id="PTHR43580">
    <property type="entry name" value="OXIDOREDUCTASE GLYR1-RELATED"/>
    <property type="match status" value="1"/>
</dbReference>
<dbReference type="InterPro" id="IPR029154">
    <property type="entry name" value="HIBADH-like_NADP-bd"/>
</dbReference>
<keyword evidence="1" id="KW-0560">Oxidoreductase</keyword>
<feature type="domain" description="3-hydroxyisobutyrate dehydrogenase-like NAD-binding" evidence="5">
    <location>
        <begin position="164"/>
        <end position="283"/>
    </location>
</feature>
<dbReference type="InterPro" id="IPR015815">
    <property type="entry name" value="HIBADH-related"/>
</dbReference>
<dbReference type="EMBL" id="JACHBU010000002">
    <property type="protein sequence ID" value="MBB6508041.1"/>
    <property type="molecule type" value="Genomic_DNA"/>
</dbReference>
<dbReference type="Pfam" id="PF14833">
    <property type="entry name" value="NAD_binding_11"/>
    <property type="match status" value="1"/>
</dbReference>
<dbReference type="GO" id="GO:0016054">
    <property type="term" value="P:organic acid catabolic process"/>
    <property type="evidence" value="ECO:0007669"/>
    <property type="project" value="UniProtKB-ARBA"/>
</dbReference>
<evidence type="ECO:0000256" key="2">
    <source>
        <dbReference type="ARBA" id="ARBA00023027"/>
    </source>
</evidence>
<gene>
    <name evidence="6" type="ORF">F4695_001373</name>
</gene>
<dbReference type="GO" id="GO:0050661">
    <property type="term" value="F:NADP binding"/>
    <property type="evidence" value="ECO:0007669"/>
    <property type="project" value="InterPro"/>
</dbReference>
<dbReference type="InterPro" id="IPR036291">
    <property type="entry name" value="NAD(P)-bd_dom_sf"/>
</dbReference>
<evidence type="ECO:0000256" key="3">
    <source>
        <dbReference type="PIRSR" id="PIRSR000103-1"/>
    </source>
</evidence>
<dbReference type="InterPro" id="IPR008927">
    <property type="entry name" value="6-PGluconate_DH-like_C_sf"/>
</dbReference>
<evidence type="ECO:0000313" key="7">
    <source>
        <dbReference type="Proteomes" id="UP000585437"/>
    </source>
</evidence>
<dbReference type="AlphaFoldDB" id="A0A7X0JI43"/>
<comment type="caution">
    <text evidence="6">The sequence shown here is derived from an EMBL/GenBank/DDBJ whole genome shotgun (WGS) entry which is preliminary data.</text>
</comment>
<dbReference type="Pfam" id="PF03446">
    <property type="entry name" value="NAD_binding_2"/>
    <property type="match status" value="1"/>
</dbReference>
<dbReference type="Gene3D" id="1.10.1040.10">
    <property type="entry name" value="N-(1-d-carboxylethyl)-l-norvaline Dehydrogenase, domain 2"/>
    <property type="match status" value="1"/>
</dbReference>
<keyword evidence="2" id="KW-0520">NAD</keyword>
<reference evidence="6 7" key="1">
    <citation type="submission" date="2020-08" db="EMBL/GenBank/DDBJ databases">
        <title>The Agave Microbiome: Exploring the role of microbial communities in plant adaptations to desert environments.</title>
        <authorList>
            <person name="Partida-Martinez L.P."/>
        </authorList>
    </citation>
    <scope>NUCLEOTIDE SEQUENCE [LARGE SCALE GENOMIC DNA]</scope>
    <source>
        <strain evidence="6 7">AS3.12</strain>
    </source>
</reference>
<dbReference type="InterPro" id="IPR002204">
    <property type="entry name" value="3-OH-isobutyrate_DH-rel_CS"/>
</dbReference>
<accession>A0A7X0JI43</accession>
<dbReference type="GO" id="GO:0016491">
    <property type="term" value="F:oxidoreductase activity"/>
    <property type="evidence" value="ECO:0007669"/>
    <property type="project" value="UniProtKB-KW"/>
</dbReference>
<feature type="domain" description="6-phosphogluconate dehydrogenase NADP-binding" evidence="4">
    <location>
        <begin position="5"/>
        <end position="161"/>
    </location>
</feature>
<proteinExistence type="predicted"/>
<dbReference type="Gene3D" id="3.40.50.720">
    <property type="entry name" value="NAD(P)-binding Rossmann-like Domain"/>
    <property type="match status" value="1"/>
</dbReference>
<keyword evidence="7" id="KW-1185">Reference proteome</keyword>
<protein>
    <submittedName>
        <fullName evidence="6">3-hydroxyisobutyrate dehydrogenase-like beta-hydroxyacid dehydrogenase</fullName>
    </submittedName>
</protein>
<dbReference type="SUPFAM" id="SSF48179">
    <property type="entry name" value="6-phosphogluconate dehydrogenase C-terminal domain-like"/>
    <property type="match status" value="1"/>
</dbReference>
<organism evidence="6 7">
    <name type="scientific">Rhizobium soli</name>
    <dbReference type="NCBI Taxonomy" id="424798"/>
    <lineage>
        <taxon>Bacteria</taxon>
        <taxon>Pseudomonadati</taxon>
        <taxon>Pseudomonadota</taxon>
        <taxon>Alphaproteobacteria</taxon>
        <taxon>Hyphomicrobiales</taxon>
        <taxon>Rhizobiaceae</taxon>
        <taxon>Rhizobium/Agrobacterium group</taxon>
        <taxon>Rhizobium</taxon>
    </lineage>
</organism>
<dbReference type="InterPro" id="IPR051265">
    <property type="entry name" value="HIBADH-related_NP60_sf"/>
</dbReference>
<name>A0A7X0JI43_9HYPH</name>
<dbReference type="InterPro" id="IPR013328">
    <property type="entry name" value="6PGD_dom2"/>
</dbReference>
<evidence type="ECO:0000256" key="1">
    <source>
        <dbReference type="ARBA" id="ARBA00023002"/>
    </source>
</evidence>